<dbReference type="InterPro" id="IPR053150">
    <property type="entry name" value="Teicoplanin_resist-assoc"/>
</dbReference>
<evidence type="ECO:0000313" key="4">
    <source>
        <dbReference type="Proteomes" id="UP000737402"/>
    </source>
</evidence>
<sequence>MKKHAISIIFSVIILLLMIPIYQPLATYLHPLVIPVVFFCVYVVIFCIALFYRKETVTFSVKTLSTGLGIYTLSLLVLLFFRPNEQDYGAAHNVNLVPFSTISLFLSGNADPLVAFYNIAANIVLFIPFGIALKWKKRNWFLLLIAPVLVISLIELTQHLTNRGSLDIDDLLLNTLGFLIGYLLTPVFKRIIKISS</sequence>
<dbReference type="RefSeq" id="WP_204413143.1">
    <property type="nucleotide sequence ID" value="NZ_JAFBED010000001.1"/>
</dbReference>
<name>A0ABS2NVQ2_9BACI</name>
<feature type="transmembrane region" description="Helical" evidence="1">
    <location>
        <begin position="28"/>
        <end position="52"/>
    </location>
</feature>
<evidence type="ECO:0000259" key="2">
    <source>
        <dbReference type="Pfam" id="PF04892"/>
    </source>
</evidence>
<evidence type="ECO:0000256" key="1">
    <source>
        <dbReference type="SAM" id="Phobius"/>
    </source>
</evidence>
<feature type="transmembrane region" description="Helical" evidence="1">
    <location>
        <begin position="64"/>
        <end position="81"/>
    </location>
</feature>
<feature type="transmembrane region" description="Helical" evidence="1">
    <location>
        <begin position="114"/>
        <end position="133"/>
    </location>
</feature>
<keyword evidence="1" id="KW-0812">Transmembrane</keyword>
<dbReference type="PANTHER" id="PTHR36834:SF1">
    <property type="entry name" value="INTEGRAL MEMBRANE PROTEIN"/>
    <property type="match status" value="1"/>
</dbReference>
<keyword evidence="4" id="KW-1185">Reference proteome</keyword>
<feature type="transmembrane region" description="Helical" evidence="1">
    <location>
        <begin position="5"/>
        <end position="22"/>
    </location>
</feature>
<evidence type="ECO:0000313" key="3">
    <source>
        <dbReference type="EMBL" id="MBM7618724.1"/>
    </source>
</evidence>
<accession>A0ABS2NVQ2</accession>
<proteinExistence type="predicted"/>
<organism evidence="3 4">
    <name type="scientific">Sutcliffiella tianshenii</name>
    <dbReference type="NCBI Taxonomy" id="1463404"/>
    <lineage>
        <taxon>Bacteria</taxon>
        <taxon>Bacillati</taxon>
        <taxon>Bacillota</taxon>
        <taxon>Bacilli</taxon>
        <taxon>Bacillales</taxon>
        <taxon>Bacillaceae</taxon>
        <taxon>Sutcliffiella</taxon>
    </lineage>
</organism>
<feature type="transmembrane region" description="Helical" evidence="1">
    <location>
        <begin position="140"/>
        <end position="159"/>
    </location>
</feature>
<dbReference type="EMBL" id="JAFBED010000001">
    <property type="protein sequence ID" value="MBM7618724.1"/>
    <property type="molecule type" value="Genomic_DNA"/>
</dbReference>
<dbReference type="Pfam" id="PF04892">
    <property type="entry name" value="VanZ"/>
    <property type="match status" value="1"/>
</dbReference>
<reference evidence="3 4" key="1">
    <citation type="submission" date="2021-01" db="EMBL/GenBank/DDBJ databases">
        <title>Genomic Encyclopedia of Type Strains, Phase IV (KMG-IV): sequencing the most valuable type-strain genomes for metagenomic binning, comparative biology and taxonomic classification.</title>
        <authorList>
            <person name="Goeker M."/>
        </authorList>
    </citation>
    <scope>NUCLEOTIDE SEQUENCE [LARGE SCALE GENOMIC DNA]</scope>
    <source>
        <strain evidence="3 4">DSM 25879</strain>
    </source>
</reference>
<feature type="domain" description="VanZ-like" evidence="2">
    <location>
        <begin position="70"/>
        <end position="188"/>
    </location>
</feature>
<keyword evidence="1" id="KW-1133">Transmembrane helix</keyword>
<comment type="caution">
    <text evidence="3">The sequence shown here is derived from an EMBL/GenBank/DDBJ whole genome shotgun (WGS) entry which is preliminary data.</text>
</comment>
<keyword evidence="1" id="KW-0472">Membrane</keyword>
<dbReference type="Proteomes" id="UP000737402">
    <property type="component" value="Unassembled WGS sequence"/>
</dbReference>
<gene>
    <name evidence="3" type="ORF">JOC95_000566</name>
</gene>
<feature type="transmembrane region" description="Helical" evidence="1">
    <location>
        <begin position="171"/>
        <end position="188"/>
    </location>
</feature>
<dbReference type="InterPro" id="IPR006976">
    <property type="entry name" value="VanZ-like"/>
</dbReference>
<dbReference type="PANTHER" id="PTHR36834">
    <property type="entry name" value="MEMBRANE PROTEIN-RELATED"/>
    <property type="match status" value="1"/>
</dbReference>
<protein>
    <submittedName>
        <fullName evidence="3">Glycopeptide antibiotics resistance protein</fullName>
    </submittedName>
</protein>